<proteinExistence type="inferred from homology"/>
<dbReference type="GO" id="GO:0007155">
    <property type="term" value="P:cell adhesion"/>
    <property type="evidence" value="ECO:0007669"/>
    <property type="project" value="InterPro"/>
</dbReference>
<evidence type="ECO:0000256" key="1">
    <source>
        <dbReference type="ARBA" id="ARBA00009766"/>
    </source>
</evidence>
<evidence type="ECO:0000256" key="3">
    <source>
        <dbReference type="SAM" id="SignalP"/>
    </source>
</evidence>
<dbReference type="STRING" id="569882.SAMN04490248_12826"/>
<dbReference type="AlphaFoldDB" id="A0A1H8VED9"/>
<gene>
    <name evidence="4" type="ORF">SAMN04490248_12826</name>
</gene>
<organism evidence="4 5">
    <name type="scientific">Salinihabitans flavidus</name>
    <dbReference type="NCBI Taxonomy" id="569882"/>
    <lineage>
        <taxon>Bacteria</taxon>
        <taxon>Pseudomonadati</taxon>
        <taxon>Pseudomonadota</taxon>
        <taxon>Alphaproteobacteria</taxon>
        <taxon>Rhodobacterales</taxon>
        <taxon>Roseobacteraceae</taxon>
        <taxon>Salinihabitans</taxon>
    </lineage>
</organism>
<comment type="similarity">
    <text evidence="1">Belongs to the CsgA/CsgB family.</text>
</comment>
<dbReference type="RefSeq" id="WP_093120172.1">
    <property type="nucleotide sequence ID" value="NZ_FODS01000028.1"/>
</dbReference>
<protein>
    <submittedName>
        <fullName evidence="4">Curlin associated repeat-containing protein</fullName>
    </submittedName>
</protein>
<evidence type="ECO:0000313" key="4">
    <source>
        <dbReference type="EMBL" id="SEP13755.1"/>
    </source>
</evidence>
<dbReference type="Pfam" id="PF07012">
    <property type="entry name" value="Curlin_rpt"/>
    <property type="match status" value="1"/>
</dbReference>
<keyword evidence="5" id="KW-1185">Reference proteome</keyword>
<evidence type="ECO:0000313" key="5">
    <source>
        <dbReference type="Proteomes" id="UP000198893"/>
    </source>
</evidence>
<evidence type="ECO:0000256" key="2">
    <source>
        <dbReference type="ARBA" id="ARBA00022729"/>
    </source>
</evidence>
<feature type="chain" id="PRO_5011611352" evidence="3">
    <location>
        <begin position="28"/>
        <end position="475"/>
    </location>
</feature>
<dbReference type="Proteomes" id="UP000198893">
    <property type="component" value="Unassembled WGS sequence"/>
</dbReference>
<dbReference type="InterPro" id="IPR009742">
    <property type="entry name" value="Curlin_rpt"/>
</dbReference>
<feature type="signal peptide" evidence="3">
    <location>
        <begin position="1"/>
        <end position="27"/>
    </location>
</feature>
<keyword evidence="2 3" id="KW-0732">Signal</keyword>
<reference evidence="4 5" key="1">
    <citation type="submission" date="2016-10" db="EMBL/GenBank/DDBJ databases">
        <authorList>
            <person name="de Groot N.N."/>
        </authorList>
    </citation>
    <scope>NUCLEOTIDE SEQUENCE [LARGE SCALE GENOMIC DNA]</scope>
    <source>
        <strain evidence="4 5">DSM 27842</strain>
    </source>
</reference>
<name>A0A1H8VED9_9RHOB</name>
<dbReference type="EMBL" id="FODS01000028">
    <property type="protein sequence ID" value="SEP13755.1"/>
    <property type="molecule type" value="Genomic_DNA"/>
</dbReference>
<dbReference type="GO" id="GO:0009289">
    <property type="term" value="C:pilus"/>
    <property type="evidence" value="ECO:0007669"/>
    <property type="project" value="InterPro"/>
</dbReference>
<sequence length="475" mass="49155">MPLGYFPLLSVSATLVMLAALPGSTSAQGLNLENSVEIEQEGADNEASIDQTGEINLAGTEAQPIVQNGFDNRLTIRQSGVGNTTVGTAGLAVRQVNTARGPFGTNTAFVEQLGNGNRVDEIQQRNLGATPQRGNRLSLRQINGNDNVIGTVSQIKQSGMLGQSANITMDGTGNRIDVVSQDSRSTLRGEENAIFVLIQGSNNGTTALRGVAQRPLVSASTLSQVGGTEDTLANGNLMNLEILANDTAFGIVQRGRSNRTGAIVITGDGNSLGIDQDGLDNDLSVGLIEGTDNEIGVSQFGTNVAFLDLLGQSDGNSVLIDQMGTNDAAVTVEGDRNILSVVQGYLGGVGGTNVTDLAVVGDANLADLMQEGRDNAIDIQIEGDTNNANIAGFTPQLAAIGFNPGRFEQIGNGNTLAGVVEGDANVLATLQQGSLNAILFDVRGDENEALLRQIGAGNSVQLSQTGRGNVALVLQ</sequence>
<accession>A0A1H8VED9</accession>